<dbReference type="Proteomes" id="UP001589774">
    <property type="component" value="Unassembled WGS sequence"/>
</dbReference>
<reference evidence="2 3" key="1">
    <citation type="submission" date="2024-09" db="EMBL/GenBank/DDBJ databases">
        <authorList>
            <person name="Sun Q."/>
            <person name="Mori K."/>
        </authorList>
    </citation>
    <scope>NUCLEOTIDE SEQUENCE [LARGE SCALE GENOMIC DNA]</scope>
    <source>
        <strain evidence="2 3">CCM 7765</strain>
    </source>
</reference>
<protein>
    <recommendedName>
        <fullName evidence="4">O-antigen ligase-like membrane protein</fullName>
    </recommendedName>
</protein>
<evidence type="ECO:0000256" key="1">
    <source>
        <dbReference type="SAM" id="Phobius"/>
    </source>
</evidence>
<feature type="transmembrane region" description="Helical" evidence="1">
    <location>
        <begin position="157"/>
        <end position="177"/>
    </location>
</feature>
<feature type="transmembrane region" description="Helical" evidence="1">
    <location>
        <begin position="356"/>
        <end position="376"/>
    </location>
</feature>
<gene>
    <name evidence="2" type="ORF">ACFFI0_07325</name>
</gene>
<feature type="transmembrane region" description="Helical" evidence="1">
    <location>
        <begin position="276"/>
        <end position="296"/>
    </location>
</feature>
<feature type="transmembrane region" description="Helical" evidence="1">
    <location>
        <begin position="242"/>
        <end position="270"/>
    </location>
</feature>
<keyword evidence="3" id="KW-1185">Reference proteome</keyword>
<feature type="transmembrane region" description="Helical" evidence="1">
    <location>
        <begin position="54"/>
        <end position="72"/>
    </location>
</feature>
<accession>A0ABV6HGT5</accession>
<keyword evidence="1" id="KW-0472">Membrane</keyword>
<evidence type="ECO:0000313" key="2">
    <source>
        <dbReference type="EMBL" id="MFC0318114.1"/>
    </source>
</evidence>
<comment type="caution">
    <text evidence="2">The sequence shown here is derived from an EMBL/GenBank/DDBJ whole genome shotgun (WGS) entry which is preliminary data.</text>
</comment>
<evidence type="ECO:0008006" key="4">
    <source>
        <dbReference type="Google" id="ProtNLM"/>
    </source>
</evidence>
<evidence type="ECO:0000313" key="3">
    <source>
        <dbReference type="Proteomes" id="UP001589774"/>
    </source>
</evidence>
<dbReference type="EMBL" id="JBHLWO010000001">
    <property type="protein sequence ID" value="MFC0318114.1"/>
    <property type="molecule type" value="Genomic_DNA"/>
</dbReference>
<keyword evidence="1" id="KW-0812">Transmembrane</keyword>
<feature type="transmembrane region" description="Helical" evidence="1">
    <location>
        <begin position="388"/>
        <end position="405"/>
    </location>
</feature>
<feature type="transmembrane region" description="Helical" evidence="1">
    <location>
        <begin position="411"/>
        <end position="429"/>
    </location>
</feature>
<organism evidence="2 3">
    <name type="scientific">Olivibacter oleidegradans</name>
    <dbReference type="NCBI Taxonomy" id="760123"/>
    <lineage>
        <taxon>Bacteria</taxon>
        <taxon>Pseudomonadati</taxon>
        <taxon>Bacteroidota</taxon>
        <taxon>Sphingobacteriia</taxon>
        <taxon>Sphingobacteriales</taxon>
        <taxon>Sphingobacteriaceae</taxon>
        <taxon>Olivibacter</taxon>
    </lineage>
</organism>
<proteinExistence type="predicted"/>
<keyword evidence="1" id="KW-1133">Transmembrane helix</keyword>
<feature type="transmembrane region" description="Helical" evidence="1">
    <location>
        <begin position="31"/>
        <end position="48"/>
    </location>
</feature>
<sequence>MKNENFPLELSSYEGVVNETYGVMPFYRSSINFAVLFFPITSFLLIPSVQGTTIISVLIAILFGVVCAFPAGNQKKMVLRDLSVFFLIYICFSIISQFLNLIYELKLDERIVLINQGMFLDYFYRPSHLTQSLYLMISVIIYLLVKYYADHSIIDYIYWALRILCFYAIYEVIFYMITGSPGDFVTNRKFGETSASLFQTTTIAGMRFQRMKGYTGEPSMFTFTIQPFWVLSYALRRKFDSVLLLVCLIFTFSTTAYFSIIVFFIAWFVYRKRYKQIFYVMIVVLAVLAILQLDAFRSTFDALYDSVFGNKLSGDSSSSQDRGGKFSYHLAYWTGLHFPHKLFGIGFGYIRSTDFITTILVNNGIIGFLVFSFFILKHTRIFILQRDVAFCYSIGLLILYFNLMATVPEFMYPSFWIFLALGYILKVYYKNKSDAVF</sequence>
<feature type="transmembrane region" description="Helical" evidence="1">
    <location>
        <begin position="123"/>
        <end position="145"/>
    </location>
</feature>
<name>A0ABV6HGT5_9SPHI</name>
<feature type="transmembrane region" description="Helical" evidence="1">
    <location>
        <begin position="84"/>
        <end position="103"/>
    </location>
</feature>
<dbReference type="RefSeq" id="WP_130856202.1">
    <property type="nucleotide sequence ID" value="NZ_JBHLWO010000001.1"/>
</dbReference>